<dbReference type="Proteomes" id="UP000177199">
    <property type="component" value="Unassembled WGS sequence"/>
</dbReference>
<feature type="transmembrane region" description="Helical" evidence="1">
    <location>
        <begin position="100"/>
        <end position="120"/>
    </location>
</feature>
<proteinExistence type="predicted"/>
<sequence length="129" mass="14489">MSFLGRLIDFSLVTAVVFYIAYLFFGQFVVFGNVLANPAEAIIMSSLIVGFVSAIIVELSKKGVRRYSPNTWMLIYWAAITLTIYLLARTQASERVGIGIVAFWVAIIIGFVVHLGHYSLGHHKHLRKR</sequence>
<feature type="transmembrane region" description="Helical" evidence="1">
    <location>
        <begin position="41"/>
        <end position="59"/>
    </location>
</feature>
<name>A0A1F7HK28_9BACT</name>
<keyword evidence="1" id="KW-0472">Membrane</keyword>
<evidence type="ECO:0000313" key="3">
    <source>
        <dbReference type="Proteomes" id="UP000177199"/>
    </source>
</evidence>
<organism evidence="2 3">
    <name type="scientific">Candidatus Roizmanbacteria bacterium RIFCSPHIGHO2_12_FULL_33_9</name>
    <dbReference type="NCBI Taxonomy" id="1802045"/>
    <lineage>
        <taxon>Bacteria</taxon>
        <taxon>Candidatus Roizmaniibacteriota</taxon>
    </lineage>
</organism>
<gene>
    <name evidence="2" type="ORF">A3F29_01345</name>
</gene>
<accession>A0A1F7HK28</accession>
<keyword evidence="1" id="KW-0812">Transmembrane</keyword>
<dbReference type="EMBL" id="MFZV01000003">
    <property type="protein sequence ID" value="OGK31580.1"/>
    <property type="molecule type" value="Genomic_DNA"/>
</dbReference>
<keyword evidence="1" id="KW-1133">Transmembrane helix</keyword>
<evidence type="ECO:0000313" key="2">
    <source>
        <dbReference type="EMBL" id="OGK31580.1"/>
    </source>
</evidence>
<feature type="transmembrane region" description="Helical" evidence="1">
    <location>
        <begin position="71"/>
        <end position="88"/>
    </location>
</feature>
<comment type="caution">
    <text evidence="2">The sequence shown here is derived from an EMBL/GenBank/DDBJ whole genome shotgun (WGS) entry which is preliminary data.</text>
</comment>
<reference evidence="2 3" key="1">
    <citation type="journal article" date="2016" name="Nat. Commun.">
        <title>Thousands of microbial genomes shed light on interconnected biogeochemical processes in an aquifer system.</title>
        <authorList>
            <person name="Anantharaman K."/>
            <person name="Brown C.T."/>
            <person name="Hug L.A."/>
            <person name="Sharon I."/>
            <person name="Castelle C.J."/>
            <person name="Probst A.J."/>
            <person name="Thomas B.C."/>
            <person name="Singh A."/>
            <person name="Wilkins M.J."/>
            <person name="Karaoz U."/>
            <person name="Brodie E.L."/>
            <person name="Williams K.H."/>
            <person name="Hubbard S.S."/>
            <person name="Banfield J.F."/>
        </authorList>
    </citation>
    <scope>NUCLEOTIDE SEQUENCE [LARGE SCALE GENOMIC DNA]</scope>
</reference>
<dbReference type="AlphaFoldDB" id="A0A1F7HK28"/>
<evidence type="ECO:0000256" key="1">
    <source>
        <dbReference type="SAM" id="Phobius"/>
    </source>
</evidence>
<feature type="transmembrane region" description="Helical" evidence="1">
    <location>
        <begin position="12"/>
        <end position="35"/>
    </location>
</feature>
<protein>
    <submittedName>
        <fullName evidence="2">Uncharacterized protein</fullName>
    </submittedName>
</protein>